<dbReference type="Gene3D" id="2.40.10.190">
    <property type="entry name" value="translation elongation factor selb, chain A, domain 4"/>
    <property type="match status" value="1"/>
</dbReference>
<evidence type="ECO:0000256" key="2">
    <source>
        <dbReference type="ARBA" id="ARBA00022980"/>
    </source>
</evidence>
<reference evidence="4 5" key="1">
    <citation type="submission" date="2014-06" db="EMBL/GenBank/DDBJ databases">
        <authorList>
            <person name="Swart Estienne"/>
        </authorList>
    </citation>
    <scope>NUCLEOTIDE SEQUENCE [LARGE SCALE GENOMIC DNA]</scope>
    <source>
        <strain evidence="4 5">130c</strain>
    </source>
</reference>
<comment type="similarity">
    <text evidence="1">Belongs to the eukaryotic ribosomal protein eL33 family.</text>
</comment>
<evidence type="ECO:0000313" key="5">
    <source>
        <dbReference type="Proteomes" id="UP000039865"/>
    </source>
</evidence>
<proteinExistence type="inferred from homology"/>
<dbReference type="OrthoDB" id="504467at2759"/>
<dbReference type="InterPro" id="IPR001780">
    <property type="entry name" value="Ribosomal_eL33"/>
</dbReference>
<dbReference type="EMBL" id="CCKQ01001254">
    <property type="protein sequence ID" value="CDW72359.1"/>
    <property type="molecule type" value="Genomic_DNA"/>
</dbReference>
<dbReference type="GO" id="GO:0004386">
    <property type="term" value="F:helicase activity"/>
    <property type="evidence" value="ECO:0007669"/>
    <property type="project" value="UniProtKB-KW"/>
</dbReference>
<dbReference type="FunFam" id="2.40.10.190:FF:000001">
    <property type="entry name" value="60S ribosomal protein L35a"/>
    <property type="match status" value="1"/>
</dbReference>
<dbReference type="GO" id="GO:0005840">
    <property type="term" value="C:ribosome"/>
    <property type="evidence" value="ECO:0007669"/>
    <property type="project" value="UniProtKB-KW"/>
</dbReference>
<dbReference type="PANTHER" id="PTHR10902">
    <property type="entry name" value="60S RIBOSOMAL PROTEIN L35A"/>
    <property type="match status" value="1"/>
</dbReference>
<protein>
    <submittedName>
        <fullName evidence="4">Dead deah box rna helicase</fullName>
    </submittedName>
</protein>
<dbReference type="GO" id="GO:0003735">
    <property type="term" value="F:structural constituent of ribosome"/>
    <property type="evidence" value="ECO:0007669"/>
    <property type="project" value="InterPro"/>
</dbReference>
<evidence type="ECO:0000256" key="1">
    <source>
        <dbReference type="ARBA" id="ARBA00009269"/>
    </source>
</evidence>
<keyword evidence="2" id="KW-0689">Ribosomal protein</keyword>
<evidence type="ECO:0000313" key="4">
    <source>
        <dbReference type="EMBL" id="CDW72359.1"/>
    </source>
</evidence>
<dbReference type="AlphaFoldDB" id="A0A077ZS75"/>
<keyword evidence="4" id="KW-0347">Helicase</keyword>
<dbReference type="Pfam" id="PF01247">
    <property type="entry name" value="Ribosomal_L35Ae"/>
    <property type="match status" value="1"/>
</dbReference>
<dbReference type="GO" id="GO:0006412">
    <property type="term" value="P:translation"/>
    <property type="evidence" value="ECO:0007669"/>
    <property type="project" value="InterPro"/>
</dbReference>
<dbReference type="SUPFAM" id="SSF50447">
    <property type="entry name" value="Translation proteins"/>
    <property type="match status" value="1"/>
</dbReference>
<gene>
    <name evidence="4" type="primary">Contig3643.g3899</name>
    <name evidence="4" type="ORF">STYLEM_1318</name>
</gene>
<accession>A0A077ZS75</accession>
<dbReference type="InterPro" id="IPR038661">
    <property type="entry name" value="Ribosomal_eL33_sf"/>
</dbReference>
<keyword evidence="4" id="KW-0378">Hydrolase</keyword>
<dbReference type="HAMAP" id="MF_00573">
    <property type="entry name" value="Ribosomal_eL33"/>
    <property type="match status" value="1"/>
</dbReference>
<dbReference type="GO" id="GO:1990904">
    <property type="term" value="C:ribonucleoprotein complex"/>
    <property type="evidence" value="ECO:0007669"/>
    <property type="project" value="UniProtKB-KW"/>
</dbReference>
<name>A0A077ZS75_STYLE</name>
<dbReference type="InterPro" id="IPR009000">
    <property type="entry name" value="Transl_B-barrel_sf"/>
</dbReference>
<keyword evidence="3" id="KW-0687">Ribonucleoprotein</keyword>
<keyword evidence="5" id="KW-1185">Reference proteome</keyword>
<keyword evidence="4" id="KW-0067">ATP-binding</keyword>
<dbReference type="FunCoup" id="A0A077ZS75">
    <property type="interactions" value="344"/>
</dbReference>
<dbReference type="Proteomes" id="UP000039865">
    <property type="component" value="Unassembled WGS sequence"/>
</dbReference>
<evidence type="ECO:0000256" key="3">
    <source>
        <dbReference type="ARBA" id="ARBA00023274"/>
    </source>
</evidence>
<dbReference type="InParanoid" id="A0A077ZS75"/>
<keyword evidence="4" id="KW-0547">Nucleotide-binding</keyword>
<organism evidence="4 5">
    <name type="scientific">Stylonychia lemnae</name>
    <name type="common">Ciliate</name>
    <dbReference type="NCBI Taxonomy" id="5949"/>
    <lineage>
        <taxon>Eukaryota</taxon>
        <taxon>Sar</taxon>
        <taxon>Alveolata</taxon>
        <taxon>Ciliophora</taxon>
        <taxon>Intramacronucleata</taxon>
        <taxon>Spirotrichea</taxon>
        <taxon>Stichotrichia</taxon>
        <taxon>Sporadotrichida</taxon>
        <taxon>Oxytrichidae</taxon>
        <taxon>Stylonychinae</taxon>
        <taxon>Stylonychia</taxon>
    </lineage>
</organism>
<dbReference type="OMA" id="DETRVIW"/>
<sequence length="125" mass="14174">MGKEAADKKASSTRVHKKTQPVRLYTKAVFTGFKRGKSTQHEQFALLKIKGVNQKQDTSSYFGKRVVYIFKAKNTTNNTRFRTIWGKIVKAHGNNGSVRAKFARNLPPRAMGSTLRVMLFPNRSI</sequence>